<evidence type="ECO:0000256" key="1">
    <source>
        <dbReference type="SAM" id="Phobius"/>
    </source>
</evidence>
<keyword evidence="1" id="KW-1133">Transmembrane helix</keyword>
<dbReference type="RefSeq" id="WP_005213422.1">
    <property type="nucleotide sequence ID" value="NZ_KB291645.1"/>
</dbReference>
<sequence>MNVTTIITMLGIGVGSAVAEKVLNAFGKSDMASFINISGLAGLGAMAVYFIVELIAKLGALL</sequence>
<organism evidence="2 3">
    <name type="scientific">Clostridium celatum DSM 1785</name>
    <dbReference type="NCBI Taxonomy" id="545697"/>
    <lineage>
        <taxon>Bacteria</taxon>
        <taxon>Bacillati</taxon>
        <taxon>Bacillota</taxon>
        <taxon>Clostridia</taxon>
        <taxon>Eubacteriales</taxon>
        <taxon>Clostridiaceae</taxon>
        <taxon>Clostridium</taxon>
    </lineage>
</organism>
<reference evidence="2 3" key="1">
    <citation type="submission" date="2012-05" db="EMBL/GenBank/DDBJ databases">
        <authorList>
            <person name="Weinstock G."/>
            <person name="Sodergren E."/>
            <person name="Lobos E.A."/>
            <person name="Fulton L."/>
            <person name="Fulton R."/>
            <person name="Courtney L."/>
            <person name="Fronick C."/>
            <person name="O'Laughlin M."/>
            <person name="Godfrey J."/>
            <person name="Wilson R.M."/>
            <person name="Miner T."/>
            <person name="Farmer C."/>
            <person name="Delehaunty K."/>
            <person name="Cordes M."/>
            <person name="Minx P."/>
            <person name="Tomlinson C."/>
            <person name="Chen J."/>
            <person name="Wollam A."/>
            <person name="Pepin K.H."/>
            <person name="Bhonagiri V."/>
            <person name="Zhang X."/>
            <person name="Suruliraj S."/>
            <person name="Warren W."/>
            <person name="Mitreva M."/>
            <person name="Mardis E.R."/>
            <person name="Wilson R.K."/>
        </authorList>
    </citation>
    <scope>NUCLEOTIDE SEQUENCE [LARGE SCALE GENOMIC DNA]</scope>
    <source>
        <strain evidence="2 3">DSM 1785</strain>
    </source>
</reference>
<protein>
    <submittedName>
        <fullName evidence="2">Uncharacterized protein</fullName>
    </submittedName>
</protein>
<evidence type="ECO:0000313" key="2">
    <source>
        <dbReference type="EMBL" id="EKY26584.1"/>
    </source>
</evidence>
<accession>L1QF11</accession>
<dbReference type="STRING" id="545697.HMPREF0216_01769"/>
<dbReference type="PATRIC" id="fig|545697.3.peg.1740"/>
<keyword evidence="3" id="KW-1185">Reference proteome</keyword>
<feature type="transmembrane region" description="Helical" evidence="1">
    <location>
        <begin position="35"/>
        <end position="56"/>
    </location>
</feature>
<dbReference type="EMBL" id="AMEZ01000053">
    <property type="protein sequence ID" value="EKY26584.1"/>
    <property type="molecule type" value="Genomic_DNA"/>
</dbReference>
<comment type="caution">
    <text evidence="2">The sequence shown here is derived from an EMBL/GenBank/DDBJ whole genome shotgun (WGS) entry which is preliminary data.</text>
</comment>
<name>L1QF11_9CLOT</name>
<keyword evidence="1" id="KW-0812">Transmembrane</keyword>
<dbReference type="AlphaFoldDB" id="L1QF11"/>
<dbReference type="HOGENOM" id="CLU_2896067_0_0_9"/>
<keyword evidence="1" id="KW-0472">Membrane</keyword>
<gene>
    <name evidence="2" type="ORF">HMPREF0216_01769</name>
</gene>
<proteinExistence type="predicted"/>
<evidence type="ECO:0000313" key="3">
    <source>
        <dbReference type="Proteomes" id="UP000010420"/>
    </source>
</evidence>
<dbReference type="SUPFAM" id="SSF55874">
    <property type="entry name" value="ATPase domain of HSP90 chaperone/DNA topoisomerase II/histidine kinase"/>
    <property type="match status" value="1"/>
</dbReference>
<dbReference type="InterPro" id="IPR036890">
    <property type="entry name" value="HATPase_C_sf"/>
</dbReference>
<dbReference type="Proteomes" id="UP000010420">
    <property type="component" value="Unassembled WGS sequence"/>
</dbReference>